<evidence type="ECO:0000256" key="1">
    <source>
        <dbReference type="ARBA" id="ARBA00023121"/>
    </source>
</evidence>
<evidence type="ECO:0000313" key="2">
    <source>
        <dbReference type="EMBL" id="MST67846.1"/>
    </source>
</evidence>
<dbReference type="EMBL" id="VUMS01000048">
    <property type="protein sequence ID" value="MST67846.1"/>
    <property type="molecule type" value="Genomic_DNA"/>
</dbReference>
<dbReference type="RefSeq" id="WP_154433165.1">
    <property type="nucleotide sequence ID" value="NZ_VUMS01000048.1"/>
</dbReference>
<dbReference type="SUPFAM" id="SSF82549">
    <property type="entry name" value="DAK1/DegV-like"/>
    <property type="match status" value="1"/>
</dbReference>
<dbReference type="Pfam" id="PF02645">
    <property type="entry name" value="DegV"/>
    <property type="match status" value="1"/>
</dbReference>
<keyword evidence="1" id="KW-0446">Lipid-binding</keyword>
<evidence type="ECO:0000313" key="3">
    <source>
        <dbReference type="Proteomes" id="UP000440513"/>
    </source>
</evidence>
<dbReference type="PROSITE" id="PS51482">
    <property type="entry name" value="DEGV"/>
    <property type="match status" value="1"/>
</dbReference>
<dbReference type="Gene3D" id="3.40.50.10170">
    <property type="match status" value="1"/>
</dbReference>
<dbReference type="Gene3D" id="3.30.1180.10">
    <property type="match status" value="1"/>
</dbReference>
<dbReference type="InterPro" id="IPR003797">
    <property type="entry name" value="DegV"/>
</dbReference>
<accession>A0A7X2P5G3</accession>
<dbReference type="PANTHER" id="PTHR33434">
    <property type="entry name" value="DEGV DOMAIN-CONTAINING PROTEIN DR_1986-RELATED"/>
    <property type="match status" value="1"/>
</dbReference>
<protein>
    <submittedName>
        <fullName evidence="2">DegV family protein</fullName>
    </submittedName>
</protein>
<dbReference type="Proteomes" id="UP000440513">
    <property type="component" value="Unassembled WGS sequence"/>
</dbReference>
<dbReference type="InterPro" id="IPR043168">
    <property type="entry name" value="DegV_C"/>
</dbReference>
<sequence>MNVAIVTDSNSGIFEQEGKILGVHVIPMPVILEGKTYYEGIDLIHEEFYQCLEENREVFSSQPSPAEVTDMWDKLLLSEYDEMVYIPMSSGLSGSYQTAQALAQDYEEKVQVVDNHRISVTQRQSVLDALVLKEKGCSAKEIKEALEQTAYESIIYVGVETLEYLKKGGRVTPAGAAMGTLLSIKPLLVIAGERLDAYAKVRGTKSCKKRLLMEMNTIADEFLKNSDEIYVGVAGSFGKKEEHQEWMEMTQEMFPWEDVKYDPLTFSISCHVGPGAFGMGISRKIRI</sequence>
<comment type="caution">
    <text evidence="2">The sequence shown here is derived from an EMBL/GenBank/DDBJ whole genome shotgun (WGS) entry which is preliminary data.</text>
</comment>
<organism evidence="2 3">
    <name type="scientific">Oliverpabstia intestinalis</name>
    <dbReference type="NCBI Taxonomy" id="2606633"/>
    <lineage>
        <taxon>Bacteria</taxon>
        <taxon>Bacillati</taxon>
        <taxon>Bacillota</taxon>
        <taxon>Clostridia</taxon>
        <taxon>Lachnospirales</taxon>
        <taxon>Lachnospiraceae</taxon>
        <taxon>Oliverpabstia</taxon>
    </lineage>
</organism>
<dbReference type="PANTHER" id="PTHR33434:SF2">
    <property type="entry name" value="FATTY ACID-BINDING PROTEIN TM_1468"/>
    <property type="match status" value="1"/>
</dbReference>
<dbReference type="GO" id="GO:0008289">
    <property type="term" value="F:lipid binding"/>
    <property type="evidence" value="ECO:0007669"/>
    <property type="project" value="UniProtKB-KW"/>
</dbReference>
<keyword evidence="3" id="KW-1185">Reference proteome</keyword>
<dbReference type="AlphaFoldDB" id="A0A7X2P5G3"/>
<gene>
    <name evidence="2" type="ORF">FYJ57_14320</name>
</gene>
<name>A0A7X2P5G3_9FIRM</name>
<dbReference type="NCBIfam" id="TIGR00762">
    <property type="entry name" value="DegV"/>
    <property type="match status" value="1"/>
</dbReference>
<proteinExistence type="predicted"/>
<reference evidence="2 3" key="1">
    <citation type="submission" date="2019-08" db="EMBL/GenBank/DDBJ databases">
        <title>In-depth cultivation of the pig gut microbiome towards novel bacterial diversity and tailored functional studies.</title>
        <authorList>
            <person name="Wylensek D."/>
            <person name="Hitch T.C.A."/>
            <person name="Clavel T."/>
        </authorList>
    </citation>
    <scope>NUCLEOTIDE SEQUENCE [LARGE SCALE GENOMIC DNA]</scope>
    <source>
        <strain evidence="2 3">BSM-380-WT-5A</strain>
    </source>
</reference>
<dbReference type="InterPro" id="IPR050270">
    <property type="entry name" value="DegV_domain_contain"/>
</dbReference>